<evidence type="ECO:0000256" key="1">
    <source>
        <dbReference type="ARBA" id="ARBA00010541"/>
    </source>
</evidence>
<gene>
    <name evidence="5" type="primary">mucD_2</name>
    <name evidence="5" type="ORF">MFFC18_38480</name>
</gene>
<dbReference type="Gene3D" id="2.40.10.10">
    <property type="entry name" value="Trypsin-like serine proteases"/>
    <property type="match status" value="1"/>
</dbReference>
<dbReference type="GO" id="GO:0004252">
    <property type="term" value="F:serine-type endopeptidase activity"/>
    <property type="evidence" value="ECO:0007669"/>
    <property type="project" value="TreeGrafter"/>
</dbReference>
<name>A0A5B9PNW6_9BACT</name>
<evidence type="ECO:0000313" key="6">
    <source>
        <dbReference type="Proteomes" id="UP000322214"/>
    </source>
</evidence>
<protein>
    <submittedName>
        <fullName evidence="5">Putative periplasmic serine endoprotease DegP-like</fullName>
        <ecNumber evidence="5">3.4.21.107</ecNumber>
    </submittedName>
</protein>
<dbReference type="Proteomes" id="UP000322214">
    <property type="component" value="Chromosome"/>
</dbReference>
<dbReference type="AlphaFoldDB" id="A0A5B9PNW6"/>
<dbReference type="OrthoDB" id="189537at2"/>
<feature type="compositionally biased region" description="Acidic residues" evidence="2">
    <location>
        <begin position="237"/>
        <end position="283"/>
    </location>
</feature>
<feature type="transmembrane region" description="Helical" evidence="3">
    <location>
        <begin position="27"/>
        <end position="48"/>
    </location>
</feature>
<dbReference type="InterPro" id="IPR001478">
    <property type="entry name" value="PDZ"/>
</dbReference>
<proteinExistence type="inferred from homology"/>
<dbReference type="EC" id="3.4.21.107" evidence="5"/>
<feature type="region of interest" description="Disordered" evidence="2">
    <location>
        <begin position="191"/>
        <end position="291"/>
    </location>
</feature>
<keyword evidence="6" id="KW-1185">Reference proteome</keyword>
<dbReference type="Gene3D" id="2.30.42.10">
    <property type="match status" value="1"/>
</dbReference>
<keyword evidence="3" id="KW-0812">Transmembrane</keyword>
<evidence type="ECO:0000256" key="2">
    <source>
        <dbReference type="SAM" id="MobiDB-lite"/>
    </source>
</evidence>
<dbReference type="STRING" id="980251.GCA_001642875_04253"/>
<comment type="similarity">
    <text evidence="1">Belongs to the peptidase S1C family.</text>
</comment>
<dbReference type="Pfam" id="PF13180">
    <property type="entry name" value="PDZ_2"/>
    <property type="match status" value="1"/>
</dbReference>
<dbReference type="PANTHER" id="PTHR22939">
    <property type="entry name" value="SERINE PROTEASE FAMILY S1C HTRA-RELATED"/>
    <property type="match status" value="1"/>
</dbReference>
<feature type="domain" description="PDZ" evidence="4">
    <location>
        <begin position="378"/>
        <end position="480"/>
    </location>
</feature>
<evidence type="ECO:0000313" key="5">
    <source>
        <dbReference type="EMBL" id="QEG23943.1"/>
    </source>
</evidence>
<evidence type="ECO:0000256" key="3">
    <source>
        <dbReference type="SAM" id="Phobius"/>
    </source>
</evidence>
<accession>A0A5B9PNW6</accession>
<keyword evidence="5" id="KW-0645">Protease</keyword>
<dbReference type="EMBL" id="CP042912">
    <property type="protein sequence ID" value="QEG23943.1"/>
    <property type="molecule type" value="Genomic_DNA"/>
</dbReference>
<keyword evidence="3" id="KW-0472">Membrane</keyword>
<feature type="compositionally biased region" description="Acidic residues" evidence="2">
    <location>
        <begin position="200"/>
        <end position="225"/>
    </location>
</feature>
<organism evidence="5 6">
    <name type="scientific">Mariniblastus fucicola</name>
    <dbReference type="NCBI Taxonomy" id="980251"/>
    <lineage>
        <taxon>Bacteria</taxon>
        <taxon>Pseudomonadati</taxon>
        <taxon>Planctomycetota</taxon>
        <taxon>Planctomycetia</taxon>
        <taxon>Pirellulales</taxon>
        <taxon>Pirellulaceae</taxon>
        <taxon>Mariniblastus</taxon>
    </lineage>
</organism>
<dbReference type="SUPFAM" id="SSF50494">
    <property type="entry name" value="Trypsin-like serine proteases"/>
    <property type="match status" value="1"/>
</dbReference>
<dbReference type="PANTHER" id="PTHR22939:SF129">
    <property type="entry name" value="SERINE PROTEASE HTRA2, MITOCHONDRIAL"/>
    <property type="match status" value="1"/>
</dbReference>
<reference evidence="5 6" key="1">
    <citation type="submission" date="2019-08" db="EMBL/GenBank/DDBJ databases">
        <title>Deep-cultivation of Planctomycetes and their phenomic and genomic characterization uncovers novel biology.</title>
        <authorList>
            <person name="Wiegand S."/>
            <person name="Jogler M."/>
            <person name="Boedeker C."/>
            <person name="Pinto D."/>
            <person name="Vollmers J."/>
            <person name="Rivas-Marin E."/>
            <person name="Kohn T."/>
            <person name="Peeters S.H."/>
            <person name="Heuer A."/>
            <person name="Rast P."/>
            <person name="Oberbeckmann S."/>
            <person name="Bunk B."/>
            <person name="Jeske O."/>
            <person name="Meyerdierks A."/>
            <person name="Storesund J.E."/>
            <person name="Kallscheuer N."/>
            <person name="Luecker S."/>
            <person name="Lage O.M."/>
            <person name="Pohl T."/>
            <person name="Merkel B.J."/>
            <person name="Hornburger P."/>
            <person name="Mueller R.-W."/>
            <person name="Bruemmer F."/>
            <person name="Labrenz M."/>
            <person name="Spormann A.M."/>
            <person name="Op den Camp H."/>
            <person name="Overmann J."/>
            <person name="Amann R."/>
            <person name="Jetten M.S.M."/>
            <person name="Mascher T."/>
            <person name="Medema M.H."/>
            <person name="Devos D.P."/>
            <person name="Kaster A.-K."/>
            <person name="Ovreas L."/>
            <person name="Rohde M."/>
            <person name="Galperin M.Y."/>
            <person name="Jogler C."/>
        </authorList>
    </citation>
    <scope>NUCLEOTIDE SEQUENCE [LARGE SCALE GENOMIC DNA]</scope>
    <source>
        <strain evidence="5 6">FC18</strain>
    </source>
</reference>
<evidence type="ECO:0000259" key="4">
    <source>
        <dbReference type="SMART" id="SM00228"/>
    </source>
</evidence>
<dbReference type="Pfam" id="PF13365">
    <property type="entry name" value="Trypsin_2"/>
    <property type="match status" value="2"/>
</dbReference>
<dbReference type="InterPro" id="IPR043504">
    <property type="entry name" value="Peptidase_S1_PA_chymotrypsin"/>
</dbReference>
<keyword evidence="3" id="KW-1133">Transmembrane helix</keyword>
<keyword evidence="5" id="KW-0378">Hydrolase</keyword>
<dbReference type="Gene3D" id="2.40.10.120">
    <property type="match status" value="1"/>
</dbReference>
<dbReference type="SMART" id="SM00228">
    <property type="entry name" value="PDZ"/>
    <property type="match status" value="1"/>
</dbReference>
<sequence length="499" mass="54391">MINCIVGQKFCYCGIWMSKLNDLRTTFYLRAASLICLVALFVSVPVGFAQTLEVQGDILLEVETILGESEEGSEELSRLVDKSTIADLEFLNSGESPTSIDQLKAMQDHVASLYQRVEPAVVNIQSGMGQGSGVVVTSDGYILTAAHVISIPNRSAIITFPDGSRARAQTLGLFRGLDAGLLKIYAMVPEASDPSKDEGKEEAEVEDADSNDGDEEETPEADESDDSKMDSDKNSSDEDSSDEDSSDTDVPDEQEEPESDSGDSESDDEEDKSDAEGDSEEDTGPEKVDRFAVADDLPSFSYLEIGDSAELKLGQWVIAVGHPGGIDEDRGIVLRVGRINEIKREEDSVYVSTDCTLVGGDSGGPLIGMDGSVVGIHSRIGMQLRQNFHVPSNDFVDNWTALINPVVHDRDPEVNLNFRGRTNVIASVPRRSLAARSGLRSSDRVIRVGDKEIYDKLQFDDAISDLKPYQQVEFEVQRKGKKTVVDVTIGEKSEKVGFR</sequence>
<dbReference type="InterPro" id="IPR036034">
    <property type="entry name" value="PDZ_sf"/>
</dbReference>
<dbReference type="InterPro" id="IPR009003">
    <property type="entry name" value="Peptidase_S1_PA"/>
</dbReference>
<dbReference type="KEGG" id="mff:MFFC18_38480"/>
<feature type="compositionally biased region" description="Basic and acidic residues" evidence="2">
    <location>
        <begin position="226"/>
        <end position="236"/>
    </location>
</feature>
<dbReference type="GO" id="GO:0006508">
    <property type="term" value="P:proteolysis"/>
    <property type="evidence" value="ECO:0007669"/>
    <property type="project" value="UniProtKB-KW"/>
</dbReference>
<dbReference type="SUPFAM" id="SSF50156">
    <property type="entry name" value="PDZ domain-like"/>
    <property type="match status" value="1"/>
</dbReference>